<accession>A0A4V3SJA0</accession>
<evidence type="ECO:0000256" key="2">
    <source>
        <dbReference type="SAM" id="Phobius"/>
    </source>
</evidence>
<keyword evidence="2" id="KW-0472">Membrane</keyword>
<dbReference type="PANTHER" id="PTHR38488:SF1">
    <property type="entry name" value="OXIDOREDUCTASE 9.5 KDA SUBUNIT, PUTATIVE (AFU_ORTHOLOGUE AFUA_5G08980)-RELATED"/>
    <property type="match status" value="1"/>
</dbReference>
<dbReference type="InParanoid" id="A0A4V3SJA0"/>
<evidence type="ECO:0008006" key="5">
    <source>
        <dbReference type="Google" id="ProtNLM"/>
    </source>
</evidence>
<evidence type="ECO:0000313" key="4">
    <source>
        <dbReference type="Proteomes" id="UP000298138"/>
    </source>
</evidence>
<evidence type="ECO:0000313" key="3">
    <source>
        <dbReference type="EMBL" id="TGZ83175.1"/>
    </source>
</evidence>
<feature type="transmembrane region" description="Helical" evidence="2">
    <location>
        <begin position="51"/>
        <end position="72"/>
    </location>
</feature>
<evidence type="ECO:0000256" key="1">
    <source>
        <dbReference type="SAM" id="MobiDB-lite"/>
    </source>
</evidence>
<organism evidence="3 4">
    <name type="scientific">Ascodesmis nigricans</name>
    <dbReference type="NCBI Taxonomy" id="341454"/>
    <lineage>
        <taxon>Eukaryota</taxon>
        <taxon>Fungi</taxon>
        <taxon>Dikarya</taxon>
        <taxon>Ascomycota</taxon>
        <taxon>Pezizomycotina</taxon>
        <taxon>Pezizomycetes</taxon>
        <taxon>Pezizales</taxon>
        <taxon>Ascodesmidaceae</taxon>
        <taxon>Ascodesmis</taxon>
    </lineage>
</organism>
<dbReference type="EMBL" id="ML220114">
    <property type="protein sequence ID" value="TGZ83175.1"/>
    <property type="molecule type" value="Genomic_DNA"/>
</dbReference>
<dbReference type="PANTHER" id="PTHR38488">
    <property type="entry name" value="OXIDOREDUCTASE 9.5 KDA SUBUNIT, PUTATIVE (AFU_ORTHOLOGUE AFUA_5G08980)-RELATED"/>
    <property type="match status" value="1"/>
</dbReference>
<dbReference type="AlphaFoldDB" id="A0A4V3SJA0"/>
<keyword evidence="2" id="KW-0812">Transmembrane</keyword>
<keyword evidence="4" id="KW-1185">Reference proteome</keyword>
<feature type="region of interest" description="Disordered" evidence="1">
    <location>
        <begin position="1"/>
        <end position="30"/>
    </location>
</feature>
<sequence>MKQFRPPLHEPSFPYVDPQKIFGRPPPEPTRPNLFNNPIRYMRWAAITNPAPFWSVVIGVSAVPISVALLLYRHYTGWEDHTPVPRTWPIPHRKREPLNDGGIYDDPK</sequence>
<proteinExistence type="predicted"/>
<reference evidence="3 4" key="1">
    <citation type="submission" date="2019-04" db="EMBL/GenBank/DDBJ databases">
        <title>Comparative genomics and transcriptomics to analyze fruiting body development in filamentous ascomycetes.</title>
        <authorList>
            <consortium name="DOE Joint Genome Institute"/>
            <person name="Lutkenhaus R."/>
            <person name="Traeger S."/>
            <person name="Breuer J."/>
            <person name="Kuo A."/>
            <person name="Lipzen A."/>
            <person name="Pangilinan J."/>
            <person name="Dilworth D."/>
            <person name="Sandor L."/>
            <person name="Poggeler S."/>
            <person name="Barry K."/>
            <person name="Grigoriev I.V."/>
            <person name="Nowrousian M."/>
        </authorList>
    </citation>
    <scope>NUCLEOTIDE SEQUENCE [LARGE SCALE GENOMIC DNA]</scope>
    <source>
        <strain evidence="3 4">CBS 389.68</strain>
    </source>
</reference>
<name>A0A4V3SJA0_9PEZI</name>
<dbReference type="CDD" id="cd22903">
    <property type="entry name" value="NI9M"/>
    <property type="match status" value="1"/>
</dbReference>
<dbReference type="Proteomes" id="UP000298138">
    <property type="component" value="Unassembled WGS sequence"/>
</dbReference>
<gene>
    <name evidence="3" type="ORF">EX30DRAFT_370199</name>
</gene>
<dbReference type="OrthoDB" id="2093409at2759"/>
<dbReference type="InterPro" id="IPR039961">
    <property type="entry name" value="Nuo9.5"/>
</dbReference>
<feature type="region of interest" description="Disordered" evidence="1">
    <location>
        <begin position="84"/>
        <end position="108"/>
    </location>
</feature>
<keyword evidence="2" id="KW-1133">Transmembrane helix</keyword>
<protein>
    <recommendedName>
        <fullName evidence="5">NADH-ubiquinone oxidoreductase 9.5 kDa subunit</fullName>
    </recommendedName>
</protein>